<protein>
    <recommendedName>
        <fullName evidence="2">Reverse transcriptase domain-containing protein</fullName>
    </recommendedName>
</protein>
<dbReference type="EMBL" id="BKCJ011093292">
    <property type="protein sequence ID" value="GFC84172.1"/>
    <property type="molecule type" value="Genomic_DNA"/>
</dbReference>
<evidence type="ECO:0000313" key="1">
    <source>
        <dbReference type="EMBL" id="GFC84172.1"/>
    </source>
</evidence>
<feature type="non-terminal residue" evidence="1">
    <location>
        <position position="1"/>
    </location>
</feature>
<proteinExistence type="predicted"/>
<gene>
    <name evidence="1" type="ORF">Tci_856142</name>
</gene>
<sequence length="131" mass="14640">RNSGENPKGNGFFECGATWHFKMDCPKLKNKDGEKVNASGWVYAVRNAEKRRNASKDPNSNVVTGMFLLNNLYAYILFDTGADRSFISTTFRSLIDIVEPIDMVLEPRGRLLELSRSGIPLVALEEDPTSP</sequence>
<name>A0A699RJN0_TANCI</name>
<accession>A0A699RJN0</accession>
<dbReference type="Pfam" id="PF08284">
    <property type="entry name" value="RVP_2"/>
    <property type="match status" value="1"/>
</dbReference>
<evidence type="ECO:0008006" key="2">
    <source>
        <dbReference type="Google" id="ProtNLM"/>
    </source>
</evidence>
<organism evidence="1">
    <name type="scientific">Tanacetum cinerariifolium</name>
    <name type="common">Dalmatian daisy</name>
    <name type="synonym">Chrysanthemum cinerariifolium</name>
    <dbReference type="NCBI Taxonomy" id="118510"/>
    <lineage>
        <taxon>Eukaryota</taxon>
        <taxon>Viridiplantae</taxon>
        <taxon>Streptophyta</taxon>
        <taxon>Embryophyta</taxon>
        <taxon>Tracheophyta</taxon>
        <taxon>Spermatophyta</taxon>
        <taxon>Magnoliopsida</taxon>
        <taxon>eudicotyledons</taxon>
        <taxon>Gunneridae</taxon>
        <taxon>Pentapetalae</taxon>
        <taxon>asterids</taxon>
        <taxon>campanulids</taxon>
        <taxon>Asterales</taxon>
        <taxon>Asteraceae</taxon>
        <taxon>Asteroideae</taxon>
        <taxon>Anthemideae</taxon>
        <taxon>Anthemidinae</taxon>
        <taxon>Tanacetum</taxon>
    </lineage>
</organism>
<reference evidence="1" key="1">
    <citation type="journal article" date="2019" name="Sci. Rep.">
        <title>Draft genome of Tanacetum cinerariifolium, the natural source of mosquito coil.</title>
        <authorList>
            <person name="Yamashiro T."/>
            <person name="Shiraishi A."/>
            <person name="Satake H."/>
            <person name="Nakayama K."/>
        </authorList>
    </citation>
    <scope>NUCLEOTIDE SEQUENCE</scope>
</reference>
<comment type="caution">
    <text evidence="1">The sequence shown here is derived from an EMBL/GenBank/DDBJ whole genome shotgun (WGS) entry which is preliminary data.</text>
</comment>
<dbReference type="AlphaFoldDB" id="A0A699RJN0"/>